<proteinExistence type="predicted"/>
<dbReference type="CDD" id="cd02440">
    <property type="entry name" value="AdoMet_MTases"/>
    <property type="match status" value="1"/>
</dbReference>
<evidence type="ECO:0000259" key="1">
    <source>
        <dbReference type="Pfam" id="PF13649"/>
    </source>
</evidence>
<dbReference type="AlphaFoldDB" id="A0A4R2JSP9"/>
<dbReference type="EMBL" id="SLWS01000004">
    <property type="protein sequence ID" value="TCO59909.1"/>
    <property type="molecule type" value="Genomic_DNA"/>
</dbReference>
<dbReference type="InterPro" id="IPR041698">
    <property type="entry name" value="Methyltransf_25"/>
</dbReference>
<dbReference type="GO" id="GO:0008168">
    <property type="term" value="F:methyltransferase activity"/>
    <property type="evidence" value="ECO:0007669"/>
    <property type="project" value="UniProtKB-KW"/>
</dbReference>
<evidence type="ECO:0000313" key="3">
    <source>
        <dbReference type="Proteomes" id="UP000295680"/>
    </source>
</evidence>
<dbReference type="SUPFAM" id="SSF53335">
    <property type="entry name" value="S-adenosyl-L-methionine-dependent methyltransferases"/>
    <property type="match status" value="1"/>
</dbReference>
<sequence length="241" mass="26313">MAGQYGKLWDSFWKDLPGRPGEAFWDCSATLGAATHVELFKPHFDPGLPLVDLGCGNGTQTRYLAGLFERVIGADISVAALDRARAENAADNIEYLPLDVLDAERVRAFHDRFGDVNVYLSGVIHQLSTEDRMTCVRSLAVLAGDLGGVFDQELTPASYTYMQRLINESSEDLRKLDRVSTYFRIGLQPSAGEAQLETVFAAAGFTILDAGDLMLHTTETLADGTPLDLPTHYVVAVPSRS</sequence>
<reference evidence="2 3" key="1">
    <citation type="submission" date="2019-03" db="EMBL/GenBank/DDBJ databases">
        <title>Genomic Encyclopedia of Type Strains, Phase IV (KMG-IV): sequencing the most valuable type-strain genomes for metagenomic binning, comparative biology and taxonomic classification.</title>
        <authorList>
            <person name="Goeker M."/>
        </authorList>
    </citation>
    <scope>NUCLEOTIDE SEQUENCE [LARGE SCALE GENOMIC DNA]</scope>
    <source>
        <strain evidence="2 3">DSM 45934</strain>
    </source>
</reference>
<organism evidence="2 3">
    <name type="scientific">Actinocrispum wychmicini</name>
    <dbReference type="NCBI Taxonomy" id="1213861"/>
    <lineage>
        <taxon>Bacteria</taxon>
        <taxon>Bacillati</taxon>
        <taxon>Actinomycetota</taxon>
        <taxon>Actinomycetes</taxon>
        <taxon>Pseudonocardiales</taxon>
        <taxon>Pseudonocardiaceae</taxon>
        <taxon>Actinocrispum</taxon>
    </lineage>
</organism>
<gene>
    <name evidence="2" type="ORF">EV192_104752</name>
</gene>
<accession>A0A4R2JSP9</accession>
<feature type="domain" description="Methyltransferase" evidence="1">
    <location>
        <begin position="51"/>
        <end position="139"/>
    </location>
</feature>
<dbReference type="InterPro" id="IPR029063">
    <property type="entry name" value="SAM-dependent_MTases_sf"/>
</dbReference>
<dbReference type="Pfam" id="PF13649">
    <property type="entry name" value="Methyltransf_25"/>
    <property type="match status" value="1"/>
</dbReference>
<keyword evidence="2" id="KW-0489">Methyltransferase</keyword>
<keyword evidence="3" id="KW-1185">Reference proteome</keyword>
<keyword evidence="2" id="KW-0808">Transferase</keyword>
<dbReference type="Proteomes" id="UP000295680">
    <property type="component" value="Unassembled WGS sequence"/>
</dbReference>
<comment type="caution">
    <text evidence="2">The sequence shown here is derived from an EMBL/GenBank/DDBJ whole genome shotgun (WGS) entry which is preliminary data.</text>
</comment>
<dbReference type="GO" id="GO:0032259">
    <property type="term" value="P:methylation"/>
    <property type="evidence" value="ECO:0007669"/>
    <property type="project" value="UniProtKB-KW"/>
</dbReference>
<dbReference type="RefSeq" id="WP_132118158.1">
    <property type="nucleotide sequence ID" value="NZ_SLWS01000004.1"/>
</dbReference>
<dbReference type="OrthoDB" id="495703at2"/>
<protein>
    <submittedName>
        <fullName evidence="2">Methyltransferase family protein</fullName>
    </submittedName>
</protein>
<evidence type="ECO:0000313" key="2">
    <source>
        <dbReference type="EMBL" id="TCO59909.1"/>
    </source>
</evidence>
<name>A0A4R2JSP9_9PSEU</name>
<dbReference type="Gene3D" id="3.40.50.150">
    <property type="entry name" value="Vaccinia Virus protein VP39"/>
    <property type="match status" value="1"/>
</dbReference>